<dbReference type="Pfam" id="PF18210">
    <property type="entry name" value="Knl1_RWD_C"/>
    <property type="match status" value="1"/>
</dbReference>
<feature type="region of interest" description="Disordered" evidence="2">
    <location>
        <begin position="57"/>
        <end position="108"/>
    </location>
</feature>
<evidence type="ECO:0000256" key="1">
    <source>
        <dbReference type="SAM" id="Coils"/>
    </source>
</evidence>
<comment type="caution">
    <text evidence="4">The sequence shown here is derived from an EMBL/GenBank/DDBJ whole genome shotgun (WGS) entry which is preliminary data.</text>
</comment>
<keyword evidence="5" id="KW-1185">Reference proteome</keyword>
<dbReference type="PANTHER" id="PTHR28260">
    <property type="entry name" value="SPINDLE POLE BODY COMPONENT SPC105"/>
    <property type="match status" value="1"/>
</dbReference>
<feature type="compositionally biased region" description="Polar residues" evidence="2">
    <location>
        <begin position="635"/>
        <end position="656"/>
    </location>
</feature>
<organism evidence="4 5">
    <name type="scientific">Lentinula raphanica</name>
    <dbReference type="NCBI Taxonomy" id="153919"/>
    <lineage>
        <taxon>Eukaryota</taxon>
        <taxon>Fungi</taxon>
        <taxon>Dikarya</taxon>
        <taxon>Basidiomycota</taxon>
        <taxon>Agaricomycotina</taxon>
        <taxon>Agaricomycetes</taxon>
        <taxon>Agaricomycetidae</taxon>
        <taxon>Agaricales</taxon>
        <taxon>Marasmiineae</taxon>
        <taxon>Omphalotaceae</taxon>
        <taxon>Lentinula</taxon>
    </lineage>
</organism>
<evidence type="ECO:0000313" key="5">
    <source>
        <dbReference type="Proteomes" id="UP001163846"/>
    </source>
</evidence>
<feature type="compositionally biased region" description="Polar residues" evidence="2">
    <location>
        <begin position="133"/>
        <end position="143"/>
    </location>
</feature>
<feature type="region of interest" description="Disordered" evidence="2">
    <location>
        <begin position="413"/>
        <end position="663"/>
    </location>
</feature>
<feature type="compositionally biased region" description="Low complexity" evidence="2">
    <location>
        <begin position="57"/>
        <end position="82"/>
    </location>
</feature>
<feature type="compositionally biased region" description="Low complexity" evidence="2">
    <location>
        <begin position="586"/>
        <end position="595"/>
    </location>
</feature>
<proteinExistence type="predicted"/>
<feature type="compositionally biased region" description="Low complexity" evidence="2">
    <location>
        <begin position="236"/>
        <end position="245"/>
    </location>
</feature>
<dbReference type="InterPro" id="IPR013253">
    <property type="entry name" value="Spc7_domain"/>
</dbReference>
<dbReference type="EMBL" id="MU806044">
    <property type="protein sequence ID" value="KAJ3841318.1"/>
    <property type="molecule type" value="Genomic_DNA"/>
</dbReference>
<dbReference type="PANTHER" id="PTHR28260:SF1">
    <property type="entry name" value="SPINDLE POLE BODY COMPONENT SPC105"/>
    <property type="match status" value="1"/>
</dbReference>
<feature type="compositionally biased region" description="Low complexity" evidence="2">
    <location>
        <begin position="480"/>
        <end position="490"/>
    </location>
</feature>
<dbReference type="GO" id="GO:0007094">
    <property type="term" value="P:mitotic spindle assembly checkpoint signaling"/>
    <property type="evidence" value="ECO:0007669"/>
    <property type="project" value="TreeGrafter"/>
</dbReference>
<dbReference type="InterPro" id="IPR033338">
    <property type="entry name" value="Spc105/Spc7"/>
</dbReference>
<accession>A0AA38PER6</accession>
<feature type="domain" description="Spc7 kinetochore protein" evidence="3">
    <location>
        <begin position="787"/>
        <end position="1102"/>
    </location>
</feature>
<dbReference type="GO" id="GO:1990758">
    <property type="term" value="P:mitotic sister chromatid biorientation"/>
    <property type="evidence" value="ECO:0007669"/>
    <property type="project" value="TreeGrafter"/>
</dbReference>
<feature type="compositionally biased region" description="Polar residues" evidence="2">
    <location>
        <begin position="511"/>
        <end position="520"/>
    </location>
</feature>
<reference evidence="4" key="1">
    <citation type="submission" date="2022-08" db="EMBL/GenBank/DDBJ databases">
        <authorList>
            <consortium name="DOE Joint Genome Institute"/>
            <person name="Min B."/>
            <person name="Riley R."/>
            <person name="Sierra-Patev S."/>
            <person name="Naranjo-Ortiz M."/>
            <person name="Looney B."/>
            <person name="Konkel Z."/>
            <person name="Slot J.C."/>
            <person name="Sakamoto Y."/>
            <person name="Steenwyk J.L."/>
            <person name="Rokas A."/>
            <person name="Carro J."/>
            <person name="Camarero S."/>
            <person name="Ferreira P."/>
            <person name="Molpeceres G."/>
            <person name="Ruiz-Duenas F.J."/>
            <person name="Serrano A."/>
            <person name="Henrissat B."/>
            <person name="Drula E."/>
            <person name="Hughes K.W."/>
            <person name="Mata J.L."/>
            <person name="Ishikawa N.K."/>
            <person name="Vargas-Isla R."/>
            <person name="Ushijima S."/>
            <person name="Smith C.A."/>
            <person name="Ahrendt S."/>
            <person name="Andreopoulos W."/>
            <person name="He G."/>
            <person name="Labutti K."/>
            <person name="Lipzen A."/>
            <person name="Ng V."/>
            <person name="Sandor L."/>
            <person name="Barry K."/>
            <person name="Martinez A.T."/>
            <person name="Xiao Y."/>
            <person name="Gibbons J.G."/>
            <person name="Terashima K."/>
            <person name="Hibbett D.S."/>
            <person name="Grigoriev I.V."/>
        </authorList>
    </citation>
    <scope>NUCLEOTIDE SEQUENCE</scope>
    <source>
        <strain evidence="4">TFB9207</strain>
    </source>
</reference>
<feature type="region of interest" description="Disordered" evidence="2">
    <location>
        <begin position="236"/>
        <end position="275"/>
    </location>
</feature>
<dbReference type="SMART" id="SM00787">
    <property type="entry name" value="Spc7"/>
    <property type="match status" value="1"/>
</dbReference>
<keyword evidence="1" id="KW-0175">Coiled coil</keyword>
<dbReference type="InterPro" id="IPR040850">
    <property type="entry name" value="Knl1_RWD_C"/>
</dbReference>
<dbReference type="GO" id="GO:0034501">
    <property type="term" value="P:protein localization to kinetochore"/>
    <property type="evidence" value="ECO:0007669"/>
    <property type="project" value="TreeGrafter"/>
</dbReference>
<feature type="region of interest" description="Disordered" evidence="2">
    <location>
        <begin position="1"/>
        <end position="36"/>
    </location>
</feature>
<feature type="region of interest" description="Disordered" evidence="2">
    <location>
        <begin position="130"/>
        <end position="166"/>
    </location>
</feature>
<gene>
    <name evidence="4" type="ORF">F5878DRAFT_22896</name>
</gene>
<dbReference type="Proteomes" id="UP001163846">
    <property type="component" value="Unassembled WGS sequence"/>
</dbReference>
<dbReference type="Pfam" id="PF08317">
    <property type="entry name" value="Spc7"/>
    <property type="match status" value="1"/>
</dbReference>
<evidence type="ECO:0000259" key="3">
    <source>
        <dbReference type="SMART" id="SM00787"/>
    </source>
</evidence>
<protein>
    <submittedName>
        <fullName evidence="4">Spc7 kinetochore protein-domain-containing protein</fullName>
    </submittedName>
</protein>
<name>A0AA38PER6_9AGAR</name>
<feature type="compositionally biased region" description="Polar residues" evidence="2">
    <location>
        <begin position="246"/>
        <end position="275"/>
    </location>
</feature>
<evidence type="ECO:0000313" key="4">
    <source>
        <dbReference type="EMBL" id="KAJ3841318.1"/>
    </source>
</evidence>
<dbReference type="GO" id="GO:0000776">
    <property type="term" value="C:kinetochore"/>
    <property type="evidence" value="ECO:0007669"/>
    <property type="project" value="TreeGrafter"/>
</dbReference>
<sequence length="1281" mass="140391">MVVSASSRRKSIGVVQEGRVNNKPRKKRTYSSFGTSKLSPLARSRLSIGNVKGILKSRPSIASSSQSSNSPASQPSRPQSQSFAEESTGVTESMEFTQDYQVPIHDNHTRKSLGRRVSFRDKVHVRYFEGDDTGSTAASQQSPEKPDDVPASDIDAPVPVFNDENAYPGAYRRRSSVRKSLAASEDMDVTTTNVGAFLLDEGDNSALLDEDMDMDDANSDMDVTVSFGGNLRRRSSIAPSRAPLAQISSNSVEPQEESFTSEQSYTSDGDQSQPMEVTVPLSQSLRPANQDEAWLALVRATHSGNASMAASDDGEGLDDADVEAMVGRDAGRRYTVNFNDVSNDTISDVSVEQSQDMGNQTMDLSKIIGRVSFGDDLGRPSVASSMDESVVYGTIVPDAASTSRSSLAPVAFSAPEAPPLSSEPPKELSPVPSSGKEVDPPLTPLGVFSAAPPKANASAPPPPTRPPSSSSPTKFPVFTPKPQAKPPTKQFSAAFAPPVTRATPKKPTGAAGTQETSQSAAKKRERTISASSSGGVESGKPSPAKRQAMEDKWTNKVATPASLKPASTTTETPRLLSPTKRAPFQSVPVPASAAPAPSPPATGIRQPGYYARRKSLSVGLANSSSKEGGEAGPSMPSSSTKTASMGNRRASVSSGPSDAWTRFDKGAVAVADRKGKGKAKAVEEEEIVVTEEQTPTAEEPEMMMTTEQEEFPPTESDMMMTSEDPVQNLPPETMNVVQSSAAPKTTVIDLSTILEVTDIDDEEYTVASNNGPSGMDVAATEKWRDGVPEDGYEVDEVPMISIEQFLEMTGIKFMELSAPRRSTYASQIPSRQPRNPSEIPLAEYAVAMAIDVPQLSLYSRVARDLQEWIDQSKIGFAQAEEEASKVTPLLFAEYLRADQEGQSDLARQLKLIKTNVRLQAKSDWYGWKLQWLDSLKYGVQKALTNLENDAKALEKLKMKTDEIVPDLEKEYEELVRELEAEQKEVAEIEQCDQDYLNELKTSIAEQNVEVESLRAEVKEANDQLRWLEERLESVALQKQEATSAIAEADRLLHIQTNSTRVEVIRLRNELQALEDLHMFHISNVQPGIFEYTYASAYQITIPCRNYLPLVNQVGILRIPELRSRYKDEFPVMTQFLLSAAEEYIRGSKAPTIRHIIQRLADFWTSTTQIRAQIRQLSMKYPVEIETREIPGRPFSEFSARAMVLFPTKKAKAYVSFVFDTDSFSRWPASIRSLRWEVEVCYGKLDEKAILETIAQRMSQVTPTENYACLIDACIEAQEVCT</sequence>
<evidence type="ECO:0000256" key="2">
    <source>
        <dbReference type="SAM" id="MobiDB-lite"/>
    </source>
</evidence>
<feature type="coiled-coil region" evidence="1">
    <location>
        <begin position="939"/>
        <end position="1037"/>
    </location>
</feature>
<feature type="compositionally biased region" description="Polar residues" evidence="2">
    <location>
        <begin position="83"/>
        <end position="100"/>
    </location>
</feature>